<dbReference type="STRING" id="477680.SAMN05421788_11643"/>
<dbReference type="CDD" id="cd01392">
    <property type="entry name" value="HTH_LacI"/>
    <property type="match status" value="1"/>
</dbReference>
<feature type="domain" description="HTH lacI-type" evidence="4">
    <location>
        <begin position="12"/>
        <end position="66"/>
    </location>
</feature>
<dbReference type="PANTHER" id="PTHR30146:SF109">
    <property type="entry name" value="HTH-TYPE TRANSCRIPTIONAL REGULATOR GALS"/>
    <property type="match status" value="1"/>
</dbReference>
<dbReference type="InterPro" id="IPR000843">
    <property type="entry name" value="HTH_LacI"/>
</dbReference>
<dbReference type="AlphaFoldDB" id="A0A173MGJ4"/>
<proteinExistence type="predicted"/>
<reference evidence="6" key="1">
    <citation type="submission" date="2017-01" db="EMBL/GenBank/DDBJ databases">
        <authorList>
            <person name="Varghese N."/>
            <person name="Submissions S."/>
        </authorList>
    </citation>
    <scope>NUCLEOTIDE SEQUENCE [LARGE SCALE GENOMIC DNA]</scope>
    <source>
        <strain evidence="6">DSM 21054</strain>
    </source>
</reference>
<keyword evidence="3" id="KW-0804">Transcription</keyword>
<dbReference type="CDD" id="cd06267">
    <property type="entry name" value="PBP1_LacI_sugar_binding-like"/>
    <property type="match status" value="1"/>
</dbReference>
<dbReference type="SUPFAM" id="SSF53822">
    <property type="entry name" value="Periplasmic binding protein-like I"/>
    <property type="match status" value="1"/>
</dbReference>
<dbReference type="InterPro" id="IPR028082">
    <property type="entry name" value="Peripla_BP_I"/>
</dbReference>
<dbReference type="Proteomes" id="UP000186917">
    <property type="component" value="Unassembled WGS sequence"/>
</dbReference>
<protein>
    <submittedName>
        <fullName evidence="5">Transcriptional regulator, LacI family</fullName>
    </submittedName>
</protein>
<name>A0A173MGJ4_9BACT</name>
<organism evidence="5 6">
    <name type="scientific">Filimonas lacunae</name>
    <dbReference type="NCBI Taxonomy" id="477680"/>
    <lineage>
        <taxon>Bacteria</taxon>
        <taxon>Pseudomonadati</taxon>
        <taxon>Bacteroidota</taxon>
        <taxon>Chitinophagia</taxon>
        <taxon>Chitinophagales</taxon>
        <taxon>Chitinophagaceae</taxon>
        <taxon>Filimonas</taxon>
    </lineage>
</organism>
<dbReference type="KEGG" id="fln:FLA_2772"/>
<dbReference type="Gene3D" id="1.10.260.40">
    <property type="entry name" value="lambda repressor-like DNA-binding domains"/>
    <property type="match status" value="1"/>
</dbReference>
<dbReference type="Pfam" id="PF13377">
    <property type="entry name" value="Peripla_BP_3"/>
    <property type="match status" value="1"/>
</dbReference>
<keyword evidence="6" id="KW-1185">Reference proteome</keyword>
<dbReference type="PANTHER" id="PTHR30146">
    <property type="entry name" value="LACI-RELATED TRANSCRIPTIONAL REPRESSOR"/>
    <property type="match status" value="1"/>
</dbReference>
<accession>A0A173MGJ4</accession>
<evidence type="ECO:0000256" key="3">
    <source>
        <dbReference type="ARBA" id="ARBA00023163"/>
    </source>
</evidence>
<dbReference type="SUPFAM" id="SSF47413">
    <property type="entry name" value="lambda repressor-like DNA-binding domains"/>
    <property type="match status" value="1"/>
</dbReference>
<evidence type="ECO:0000313" key="5">
    <source>
        <dbReference type="EMBL" id="SIT34409.1"/>
    </source>
</evidence>
<evidence type="ECO:0000313" key="6">
    <source>
        <dbReference type="Proteomes" id="UP000186917"/>
    </source>
</evidence>
<dbReference type="EMBL" id="FTOR01000016">
    <property type="protein sequence ID" value="SIT34409.1"/>
    <property type="molecule type" value="Genomic_DNA"/>
</dbReference>
<gene>
    <name evidence="5" type="ORF">SAMN05421788_11643</name>
</gene>
<dbReference type="GO" id="GO:0003700">
    <property type="term" value="F:DNA-binding transcription factor activity"/>
    <property type="evidence" value="ECO:0007669"/>
    <property type="project" value="TreeGrafter"/>
</dbReference>
<keyword evidence="2" id="KW-0238">DNA-binding</keyword>
<dbReference type="InterPro" id="IPR046335">
    <property type="entry name" value="LacI/GalR-like_sensor"/>
</dbReference>
<keyword evidence="1" id="KW-0805">Transcription regulation</keyword>
<sequence length="345" mass="38451">MLMKKEVITPEVTIYDIASHLGLASSTVSRALQNNPIINKNTRKKIAAAAEELGYRRNNYAVNLRTQRTRTIGIIVHELKSHFITSVLAGIGQVAAQSGYDIIIGYSAESVVKEAANARNFFHKRVDGVIASLAMDTADLSHFQPFQDKNIPLVFFDRAEDQPNSTMVVIDNTRCGYEATHHLAQRGCRRIALVTGNRKRNVYEQRYQGYLQALSDNDIPFREELVMINDLDEKGGMQAAETILNMKDRPDGIFITNDFAAAVCMRQLQDAGIRIPEDIAVVGFNDDNICKLVNPQLTTIHYPGKEMGEIAARNLIDHLDGVTSISNASRIIVRSQLVIRESSLH</sequence>
<dbReference type="SMART" id="SM00354">
    <property type="entry name" value="HTH_LACI"/>
    <property type="match status" value="1"/>
</dbReference>
<dbReference type="InterPro" id="IPR010982">
    <property type="entry name" value="Lambda_DNA-bd_dom_sf"/>
</dbReference>
<evidence type="ECO:0000256" key="2">
    <source>
        <dbReference type="ARBA" id="ARBA00023125"/>
    </source>
</evidence>
<dbReference type="Pfam" id="PF00356">
    <property type="entry name" value="LacI"/>
    <property type="match status" value="1"/>
</dbReference>
<evidence type="ECO:0000259" key="4">
    <source>
        <dbReference type="PROSITE" id="PS50932"/>
    </source>
</evidence>
<dbReference type="PROSITE" id="PS50932">
    <property type="entry name" value="HTH_LACI_2"/>
    <property type="match status" value="1"/>
</dbReference>
<evidence type="ECO:0000256" key="1">
    <source>
        <dbReference type="ARBA" id="ARBA00023015"/>
    </source>
</evidence>
<dbReference type="Gene3D" id="3.40.50.2300">
    <property type="match status" value="2"/>
</dbReference>
<dbReference type="GO" id="GO:0000976">
    <property type="term" value="F:transcription cis-regulatory region binding"/>
    <property type="evidence" value="ECO:0007669"/>
    <property type="project" value="TreeGrafter"/>
</dbReference>